<dbReference type="EMBL" id="CP026304">
    <property type="protein sequence ID" value="AVZ73987.1"/>
    <property type="molecule type" value="Genomic_DNA"/>
</dbReference>
<feature type="transmembrane region" description="Helical" evidence="1">
    <location>
        <begin position="56"/>
        <end position="74"/>
    </location>
</feature>
<reference evidence="2 3" key="1">
    <citation type="submission" date="2018-01" db="EMBL/GenBank/DDBJ databases">
        <title>Complete genome sequence of Streptomyces lunaelactis MM109T, a Ferroverdin A producer isolated from cave moonmilk deposits.</title>
        <authorList>
            <person name="Naome A."/>
            <person name="Martinet L."/>
            <person name="Maciejewska M."/>
            <person name="Anderssen S."/>
            <person name="Adam D."/>
            <person name="Tenconi E."/>
            <person name="Deflandre B."/>
            <person name="Arguelles-Arias A."/>
            <person name="Calusinska M."/>
            <person name="Copieters W."/>
            <person name="Karim L."/>
            <person name="Hanikenne M."/>
            <person name="Baurain D."/>
            <person name="van Wezel G."/>
            <person name="Smargiasso N."/>
            <person name="de Pauw E."/>
            <person name="Delfosse P."/>
            <person name="Rigali S."/>
        </authorList>
    </citation>
    <scope>NUCLEOTIDE SEQUENCE [LARGE SCALE GENOMIC DNA]</scope>
    <source>
        <strain evidence="2 3">MM109</strain>
    </source>
</reference>
<sequence>MEDAMGGWSSLVYDLVVGLGAMVIAFDYRNLGLRFYDLIDRWTPGGGVDPRFSPDVLRVIAGAVGVAVLALAAVRGFDMF</sequence>
<organism evidence="2 3">
    <name type="scientific">Streptomyces lunaelactis</name>
    <dbReference type="NCBI Taxonomy" id="1535768"/>
    <lineage>
        <taxon>Bacteria</taxon>
        <taxon>Bacillati</taxon>
        <taxon>Actinomycetota</taxon>
        <taxon>Actinomycetes</taxon>
        <taxon>Kitasatosporales</taxon>
        <taxon>Streptomycetaceae</taxon>
        <taxon>Streptomyces</taxon>
    </lineage>
</organism>
<keyword evidence="3" id="KW-1185">Reference proteome</keyword>
<dbReference type="AlphaFoldDB" id="A0A2R4T4I6"/>
<accession>A0A2R4T4I6</accession>
<keyword evidence="1" id="KW-0812">Transmembrane</keyword>
<keyword evidence="1" id="KW-0472">Membrane</keyword>
<name>A0A2R4T4I6_9ACTN</name>
<evidence type="ECO:0000313" key="2">
    <source>
        <dbReference type="EMBL" id="AVZ73987.1"/>
    </source>
</evidence>
<dbReference type="Proteomes" id="UP000244201">
    <property type="component" value="Chromosome"/>
</dbReference>
<keyword evidence="1" id="KW-1133">Transmembrane helix</keyword>
<protein>
    <submittedName>
        <fullName evidence="2">Uncharacterized protein</fullName>
    </submittedName>
</protein>
<feature type="transmembrane region" description="Helical" evidence="1">
    <location>
        <begin position="12"/>
        <end position="36"/>
    </location>
</feature>
<evidence type="ECO:0000256" key="1">
    <source>
        <dbReference type="SAM" id="Phobius"/>
    </source>
</evidence>
<evidence type="ECO:0000313" key="3">
    <source>
        <dbReference type="Proteomes" id="UP000244201"/>
    </source>
</evidence>
<dbReference type="KEGG" id="slk:SLUN_19270"/>
<proteinExistence type="predicted"/>
<gene>
    <name evidence="2" type="ORF">SLUN_19270</name>
</gene>